<dbReference type="InterPro" id="IPR048936">
    <property type="entry name" value="MvdD-like_ATPgrasp"/>
</dbReference>
<dbReference type="PANTHER" id="PTHR21621:SF0">
    <property type="entry name" value="BETA-CITRYLGLUTAMATE SYNTHASE B-RELATED"/>
    <property type="match status" value="1"/>
</dbReference>
<dbReference type="EMBL" id="BOOF01000001">
    <property type="protein sequence ID" value="GIH59443.1"/>
    <property type="molecule type" value="Genomic_DNA"/>
</dbReference>
<dbReference type="InterPro" id="IPR013651">
    <property type="entry name" value="ATP-grasp_RimK-type"/>
</dbReference>
<dbReference type="Pfam" id="PF21068">
    <property type="entry name" value="ATPgraspMvdD"/>
    <property type="match status" value="1"/>
</dbReference>
<dbReference type="InterPro" id="IPR011761">
    <property type="entry name" value="ATP-grasp"/>
</dbReference>
<feature type="domain" description="ATP-grasp" evidence="2">
    <location>
        <begin position="136"/>
        <end position="328"/>
    </location>
</feature>
<dbReference type="RefSeq" id="WP_204046666.1">
    <property type="nucleotide sequence ID" value="NZ_BOOF01000001.1"/>
</dbReference>
<dbReference type="Pfam" id="PF08443">
    <property type="entry name" value="RimK"/>
    <property type="match status" value="1"/>
</dbReference>
<keyword evidence="4" id="KW-1185">Reference proteome</keyword>
<evidence type="ECO:0000256" key="1">
    <source>
        <dbReference type="PROSITE-ProRule" id="PRU00409"/>
    </source>
</evidence>
<proteinExistence type="predicted"/>
<evidence type="ECO:0000313" key="4">
    <source>
        <dbReference type="Proteomes" id="UP000660454"/>
    </source>
</evidence>
<evidence type="ECO:0000313" key="3">
    <source>
        <dbReference type="EMBL" id="GIH59443.1"/>
    </source>
</evidence>
<sequence length="340" mass="37974">MSDSSAPTILVLTQQIDPTADFVAHEFNRRSVPFVRMDLGEFPSRMDLSASIDSGEGDWKGAFHRPSRSVRLGGVRSIWWRRPTSFQFPEHLTREERWFARDEASAAFGGLLRLQEAFWMNYPEASMRAEFKPIQLKAARRRGLEIPRTLITNSADEARAFIRENRRAGHRTVYKTLAFSDVVNPVSGENEVIYTSVITEDDLDDGLIKISPCLFQQEVAKKLELRVTVVGDKVFTAGIDASATPEGKVDFRTSYSSITYRHLELPAEVSDALVALVRDLGLAFGAIDLILTPDERYVFLEINPSGQWAWLEIELGLPITTAICDALQGAASLQSAGRHG</sequence>
<gene>
    <name evidence="3" type="ORF">Msi02_02600</name>
</gene>
<keyword evidence="1" id="KW-0067">ATP-binding</keyword>
<reference evidence="3 4" key="1">
    <citation type="submission" date="2021-01" db="EMBL/GenBank/DDBJ databases">
        <title>Whole genome shotgun sequence of Microbispora siamensis NBRC 104113.</title>
        <authorList>
            <person name="Komaki H."/>
            <person name="Tamura T."/>
        </authorList>
    </citation>
    <scope>NUCLEOTIDE SEQUENCE [LARGE SCALE GENOMIC DNA]</scope>
    <source>
        <strain evidence="3 4">NBRC 104113</strain>
    </source>
</reference>
<comment type="caution">
    <text evidence="3">The sequence shown here is derived from an EMBL/GenBank/DDBJ whole genome shotgun (WGS) entry which is preliminary data.</text>
</comment>
<organism evidence="3 4">
    <name type="scientific">Microbispora siamensis</name>
    <dbReference type="NCBI Taxonomy" id="564413"/>
    <lineage>
        <taxon>Bacteria</taxon>
        <taxon>Bacillati</taxon>
        <taxon>Actinomycetota</taxon>
        <taxon>Actinomycetes</taxon>
        <taxon>Streptosporangiales</taxon>
        <taxon>Streptosporangiaceae</taxon>
        <taxon>Microbispora</taxon>
    </lineage>
</organism>
<dbReference type="Proteomes" id="UP000660454">
    <property type="component" value="Unassembled WGS sequence"/>
</dbReference>
<keyword evidence="1" id="KW-0547">Nucleotide-binding</keyword>
<dbReference type="Gene3D" id="3.30.470.20">
    <property type="entry name" value="ATP-grasp fold, B domain"/>
    <property type="match status" value="1"/>
</dbReference>
<evidence type="ECO:0000259" key="2">
    <source>
        <dbReference type="PROSITE" id="PS50975"/>
    </source>
</evidence>
<dbReference type="PANTHER" id="PTHR21621">
    <property type="entry name" value="RIBOSOMAL PROTEIN S6 MODIFICATION PROTEIN"/>
    <property type="match status" value="1"/>
</dbReference>
<protein>
    <submittedName>
        <fullName evidence="3">ATP-grasp ribosomal peptide maturase</fullName>
    </submittedName>
</protein>
<dbReference type="SUPFAM" id="SSF56059">
    <property type="entry name" value="Glutathione synthetase ATP-binding domain-like"/>
    <property type="match status" value="1"/>
</dbReference>
<name>A0ABQ4GDH3_9ACTN</name>
<accession>A0ABQ4GDH3</accession>
<dbReference type="PROSITE" id="PS50975">
    <property type="entry name" value="ATP_GRASP"/>
    <property type="match status" value="1"/>
</dbReference>